<name>A0A7S3D7N6_9EUKA</name>
<dbReference type="AlphaFoldDB" id="A0A7S3D7N6"/>
<gene>
    <name evidence="2" type="ORF">PBIL07802_LOCUS11442</name>
</gene>
<reference evidence="2" key="1">
    <citation type="submission" date="2021-01" db="EMBL/GenBank/DDBJ databases">
        <authorList>
            <person name="Corre E."/>
            <person name="Pelletier E."/>
            <person name="Niang G."/>
            <person name="Scheremetjew M."/>
            <person name="Finn R."/>
            <person name="Kale V."/>
            <person name="Holt S."/>
            <person name="Cochrane G."/>
            <person name="Meng A."/>
            <person name="Brown T."/>
            <person name="Cohen L."/>
        </authorList>
    </citation>
    <scope>NUCLEOTIDE SEQUENCE</scope>
    <source>
        <strain evidence="2">NIES-2562</strain>
    </source>
</reference>
<organism evidence="2">
    <name type="scientific">Palpitomonas bilix</name>
    <dbReference type="NCBI Taxonomy" id="652834"/>
    <lineage>
        <taxon>Eukaryota</taxon>
        <taxon>Eukaryota incertae sedis</taxon>
    </lineage>
</organism>
<evidence type="ECO:0000313" key="2">
    <source>
        <dbReference type="EMBL" id="CAE0249243.1"/>
    </source>
</evidence>
<dbReference type="InterPro" id="IPR007052">
    <property type="entry name" value="CS_dom"/>
</dbReference>
<dbReference type="Pfam" id="PF04969">
    <property type="entry name" value="CS"/>
    <property type="match status" value="1"/>
</dbReference>
<proteinExistence type="predicted"/>
<accession>A0A7S3D7N6</accession>
<dbReference type="PROSITE" id="PS51203">
    <property type="entry name" value="CS"/>
    <property type="match status" value="1"/>
</dbReference>
<protein>
    <recommendedName>
        <fullName evidence="1">CS domain-containing protein</fullName>
    </recommendedName>
</protein>
<feature type="domain" description="CS" evidence="1">
    <location>
        <begin position="57"/>
        <end position="142"/>
    </location>
</feature>
<dbReference type="Gene3D" id="2.60.40.790">
    <property type="match status" value="1"/>
</dbReference>
<dbReference type="CDD" id="cd06463">
    <property type="entry name" value="p23_like"/>
    <property type="match status" value="1"/>
</dbReference>
<dbReference type="InterPro" id="IPR008978">
    <property type="entry name" value="HSP20-like_chaperone"/>
</dbReference>
<dbReference type="SUPFAM" id="SSF49764">
    <property type="entry name" value="HSP20-like chaperones"/>
    <property type="match status" value="1"/>
</dbReference>
<dbReference type="EMBL" id="HBIB01017665">
    <property type="protein sequence ID" value="CAE0249243.1"/>
    <property type="molecule type" value="Transcribed_RNA"/>
</dbReference>
<evidence type="ECO:0000259" key="1">
    <source>
        <dbReference type="PROSITE" id="PS51203"/>
    </source>
</evidence>
<sequence>MDAESETAKGLAEARIILKSAESSIARSCLERAISTLEGRIARSHKQEQPKLVEKVGTLRDCQVKQTEDSLELNCELQSTSVSVKFSQRLLTVEETTGQVIYRTEIPLFARILPSESSWKREGTRLFITLKKGVKYHWRQLREADLGEDDEDEVDIQDKALDRKIMETLHSLEPIFGDKADAL</sequence>